<dbReference type="Proteomes" id="UP000268059">
    <property type="component" value="Chromosome"/>
</dbReference>
<reference evidence="1 2" key="1">
    <citation type="submission" date="2018-11" db="EMBL/GenBank/DDBJ databases">
        <title>Novel Erysipelotrichaceae bacterium isolated from small intestine of a swine.</title>
        <authorList>
            <person name="Kim J.S."/>
            <person name="Choe H."/>
            <person name="Lee Y.R."/>
            <person name="Kim K.M."/>
            <person name="Park D.S."/>
        </authorList>
    </citation>
    <scope>NUCLEOTIDE SEQUENCE [LARGE SCALE GENOMIC DNA]</scope>
    <source>
        <strain evidence="1 2">SG0102</strain>
    </source>
</reference>
<dbReference type="EMBL" id="AP019309">
    <property type="protein sequence ID" value="BBH25770.1"/>
    <property type="molecule type" value="Genomic_DNA"/>
</dbReference>
<dbReference type="InParanoid" id="A0A3G9J3P2"/>
<accession>A0A3G9J3P2</accession>
<name>A0A3G9J3P2_9FIRM</name>
<keyword evidence="2" id="KW-1185">Reference proteome</keyword>
<dbReference type="KEGG" id="ebm:SG0102_07040"/>
<proteinExistence type="predicted"/>
<organism evidence="1 2">
    <name type="scientific">Intestinibaculum porci</name>
    <dbReference type="NCBI Taxonomy" id="2487118"/>
    <lineage>
        <taxon>Bacteria</taxon>
        <taxon>Bacillati</taxon>
        <taxon>Bacillota</taxon>
        <taxon>Erysipelotrichia</taxon>
        <taxon>Erysipelotrichales</taxon>
        <taxon>Erysipelotrichaceae</taxon>
        <taxon>Intestinibaculum</taxon>
    </lineage>
</organism>
<dbReference type="AlphaFoldDB" id="A0A3G9J3P2"/>
<gene>
    <name evidence="1" type="ORF">SG0102_07040</name>
</gene>
<evidence type="ECO:0000313" key="1">
    <source>
        <dbReference type="EMBL" id="BBH25770.1"/>
    </source>
</evidence>
<protein>
    <submittedName>
        <fullName evidence="1">Uncharacterized protein</fullName>
    </submittedName>
</protein>
<sequence length="49" mass="5601">MNPSFFVDDSLILLDAKFSKQYLEGKYGGVYDMTSVINWDEIDAGMKTF</sequence>
<evidence type="ECO:0000313" key="2">
    <source>
        <dbReference type="Proteomes" id="UP000268059"/>
    </source>
</evidence>